<feature type="chain" id="PRO_5037446787" evidence="2">
    <location>
        <begin position="22"/>
        <end position="211"/>
    </location>
</feature>
<organism evidence="3 4">
    <name type="scientific">Theileria orientalis</name>
    <dbReference type="NCBI Taxonomy" id="68886"/>
    <lineage>
        <taxon>Eukaryota</taxon>
        <taxon>Sar</taxon>
        <taxon>Alveolata</taxon>
        <taxon>Apicomplexa</taxon>
        <taxon>Aconoidasida</taxon>
        <taxon>Piroplasmida</taxon>
        <taxon>Theileriidae</taxon>
        <taxon>Theileria</taxon>
    </lineage>
</organism>
<evidence type="ECO:0000256" key="1">
    <source>
        <dbReference type="SAM" id="MobiDB-lite"/>
    </source>
</evidence>
<feature type="region of interest" description="Disordered" evidence="1">
    <location>
        <begin position="174"/>
        <end position="211"/>
    </location>
</feature>
<protein>
    <submittedName>
        <fullName evidence="3">Uncharacterized protein</fullName>
    </submittedName>
</protein>
<feature type="signal peptide" evidence="2">
    <location>
        <begin position="1"/>
        <end position="21"/>
    </location>
</feature>
<reference evidence="3" key="1">
    <citation type="submission" date="2022-07" db="EMBL/GenBank/DDBJ databases">
        <title>Evaluation of T. orientalis genome assembly methods using nanopore sequencing and analysis of variation between genomes.</title>
        <authorList>
            <person name="Yam J."/>
            <person name="Micallef M.L."/>
            <person name="Liu M."/>
            <person name="Djordjevic S.P."/>
            <person name="Bogema D.R."/>
            <person name="Jenkins C."/>
        </authorList>
    </citation>
    <scope>NUCLEOTIDE SEQUENCE</scope>
    <source>
        <strain evidence="3">Fish Creek</strain>
    </source>
</reference>
<feature type="compositionally biased region" description="Polar residues" evidence="1">
    <location>
        <begin position="190"/>
        <end position="201"/>
    </location>
</feature>
<dbReference type="Proteomes" id="UP000244803">
    <property type="component" value="Chromosome 2"/>
</dbReference>
<name>A0A976M8W2_THEOR</name>
<proteinExistence type="predicted"/>
<sequence>MNIYTSLLLYIFLLLNDLADSLILQFKFNGSNKINDKNRYWLLKVSENEGHYFFFGHARCTKVLADGILLWRVKTGDLCPGGVSYFGTDEVSINFPEDVLVFKKRNGIWENDLGLKNAKIELNQQADVVESDLDAKNKPNHPAAEEVELPSRLIKEPNYDLPLDIKRELLVDDYKQKTKPSAEQKPVPTSPETAHSGTDVSSAEPALPESE</sequence>
<accession>A0A976M8W2</accession>
<evidence type="ECO:0000313" key="3">
    <source>
        <dbReference type="EMBL" id="UKJ90655.1"/>
    </source>
</evidence>
<gene>
    <name evidence="3" type="ORF">MACJ_001589</name>
</gene>
<dbReference type="OrthoDB" id="10432165at2759"/>
<keyword evidence="2" id="KW-0732">Signal</keyword>
<evidence type="ECO:0000313" key="4">
    <source>
        <dbReference type="Proteomes" id="UP000244803"/>
    </source>
</evidence>
<dbReference type="EMBL" id="CP056068">
    <property type="protein sequence ID" value="UKJ90655.1"/>
    <property type="molecule type" value="Genomic_DNA"/>
</dbReference>
<evidence type="ECO:0000256" key="2">
    <source>
        <dbReference type="SAM" id="SignalP"/>
    </source>
</evidence>
<dbReference type="AlphaFoldDB" id="A0A976M8W2"/>